<accession>A0A4Y8D7T3</accession>
<protein>
    <recommendedName>
        <fullName evidence="4">Dickkopf N-terminal cysteine-rich domain-containing protein</fullName>
    </recommendedName>
</protein>
<keyword evidence="3" id="KW-1185">Reference proteome</keyword>
<comment type="caution">
    <text evidence="2">The sequence shown here is derived from an EMBL/GenBank/DDBJ whole genome shotgun (WGS) entry which is preliminary data.</text>
</comment>
<feature type="chain" id="PRO_5021444405" description="Dickkopf N-terminal cysteine-rich domain-containing protein" evidence="1">
    <location>
        <begin position="22"/>
        <end position="486"/>
    </location>
</feature>
<dbReference type="EMBL" id="PHWZ01000086">
    <property type="protein sequence ID" value="TEY71786.1"/>
    <property type="molecule type" value="Genomic_DNA"/>
</dbReference>
<reference evidence="2 3" key="1">
    <citation type="submission" date="2017-11" db="EMBL/GenBank/DDBJ databases">
        <title>Comparative genomics of Botrytis spp.</title>
        <authorList>
            <person name="Valero-Jimenez C.A."/>
            <person name="Tapia P."/>
            <person name="Veloso J."/>
            <person name="Silva-Moreno E."/>
            <person name="Staats M."/>
            <person name="Valdes J.H."/>
            <person name="Van Kan J.A.L."/>
        </authorList>
    </citation>
    <scope>NUCLEOTIDE SEQUENCE [LARGE SCALE GENOMIC DNA]</scope>
    <source>
        <strain evidence="2 3">MUCL2830</strain>
    </source>
</reference>
<gene>
    <name evidence="2" type="ORF">BOTCAL_0086g00040</name>
</gene>
<evidence type="ECO:0000256" key="1">
    <source>
        <dbReference type="SAM" id="SignalP"/>
    </source>
</evidence>
<sequence>MRSTNVILAILSLSSTTSALAAPRSSAIDAGLNVWKKDCQCSAMGSVCHKASHINCCNGFSCDMMDNPNGDYGICRASDDHKKVEKCMCSMSSDVCHPKSNINCCFGLYCDMTNNPNGDYGKCKPSNESKNTLEKIADEEKCLESGSMHCNLLGAPPCYSGTKCNNVGRSDSQMFLCEKKSKNEDQDGDDKCLKPGSMHCNYLGSPKCCSGSKCNKIGKSDSNIFMCEKESDDDDKKQCLVPGAHHCNMSGMECCPGASCKNIRGESFMCAKDSNDDDDISSTFSQNQQPLFSSKDRNIFEEDCDRNMCIEGGQMCHRHRQYSKCPPAPCCPDFLCAYVDSHRESFCVSMSDSNEKNEINSSKKIAVSKKKSELLTENCAPQEPTGFSPFGCKNPLFSSRSSRTDKKKVHAKKINMIAAAEVKDAQEEEHSRLYALKGMFHGFVEKIEKKYCLPQGESCMMQHDKCCHGLMCHSGECMADNDGLKL</sequence>
<evidence type="ECO:0000313" key="2">
    <source>
        <dbReference type="EMBL" id="TEY71786.1"/>
    </source>
</evidence>
<name>A0A4Y8D7T3_9HELO</name>
<organism evidence="2 3">
    <name type="scientific">Botryotinia calthae</name>
    <dbReference type="NCBI Taxonomy" id="38488"/>
    <lineage>
        <taxon>Eukaryota</taxon>
        <taxon>Fungi</taxon>
        <taxon>Dikarya</taxon>
        <taxon>Ascomycota</taxon>
        <taxon>Pezizomycotina</taxon>
        <taxon>Leotiomycetes</taxon>
        <taxon>Helotiales</taxon>
        <taxon>Sclerotiniaceae</taxon>
        <taxon>Botryotinia</taxon>
    </lineage>
</organism>
<evidence type="ECO:0008006" key="4">
    <source>
        <dbReference type="Google" id="ProtNLM"/>
    </source>
</evidence>
<dbReference type="OrthoDB" id="3505430at2759"/>
<feature type="signal peptide" evidence="1">
    <location>
        <begin position="1"/>
        <end position="21"/>
    </location>
</feature>
<dbReference type="AlphaFoldDB" id="A0A4Y8D7T3"/>
<keyword evidence="1" id="KW-0732">Signal</keyword>
<dbReference type="Proteomes" id="UP000297299">
    <property type="component" value="Unassembled WGS sequence"/>
</dbReference>
<evidence type="ECO:0000313" key="3">
    <source>
        <dbReference type="Proteomes" id="UP000297299"/>
    </source>
</evidence>
<proteinExistence type="predicted"/>